<dbReference type="InterPro" id="IPR023195">
    <property type="entry name" value="Nict_dMeBzImd_PRibTrfase_N"/>
</dbReference>
<dbReference type="EMBL" id="JANX01000696">
    <property type="protein sequence ID" value="KGM30784.1"/>
    <property type="molecule type" value="Genomic_DNA"/>
</dbReference>
<dbReference type="AlphaFoldDB" id="A0A0A0CYE7"/>
<proteinExistence type="inferred from homology"/>
<comment type="similarity">
    <text evidence="2 10">Belongs to the CobT family.</text>
</comment>
<dbReference type="InterPro" id="IPR017846">
    <property type="entry name" value="Nict_dMeBzImd_PRibTrfase_bact"/>
</dbReference>
<evidence type="ECO:0000313" key="12">
    <source>
        <dbReference type="Proteomes" id="UP000029995"/>
    </source>
</evidence>
<evidence type="ECO:0000256" key="1">
    <source>
        <dbReference type="ARBA" id="ARBA00005049"/>
    </source>
</evidence>
<evidence type="ECO:0000256" key="3">
    <source>
        <dbReference type="ARBA" id="ARBA00011991"/>
    </source>
</evidence>
<evidence type="ECO:0000256" key="5">
    <source>
        <dbReference type="ARBA" id="ARBA00022573"/>
    </source>
</evidence>
<dbReference type="Proteomes" id="UP000029995">
    <property type="component" value="Unassembled WGS sequence"/>
</dbReference>
<evidence type="ECO:0000256" key="10">
    <source>
        <dbReference type="HAMAP-Rule" id="MF_00230"/>
    </source>
</evidence>
<dbReference type="HAMAP" id="MF_00230">
    <property type="entry name" value="CobT"/>
    <property type="match status" value="1"/>
</dbReference>
<comment type="pathway">
    <text evidence="1 10">Nucleoside biosynthesis; alpha-ribazole biosynthesis; alpha-ribazole from 5,6-dimethylbenzimidazole: step 1/2.</text>
</comment>
<keyword evidence="7 10" id="KW-0808">Transferase</keyword>
<feature type="active site" description="Proton acceptor" evidence="10">
    <location>
        <position position="311"/>
    </location>
</feature>
<dbReference type="PANTHER" id="PTHR43463">
    <property type="entry name" value="NICOTINATE-NUCLEOTIDE--DIMETHYLBENZIMIDAZOLE PHOSPHORIBOSYLTRANSFERASE"/>
    <property type="match status" value="1"/>
</dbReference>
<keyword evidence="5 10" id="KW-0169">Cobalamin biosynthesis</keyword>
<organism evidence="11 12">
    <name type="scientific">Inquilinus limosus MP06</name>
    <dbReference type="NCBI Taxonomy" id="1398085"/>
    <lineage>
        <taxon>Bacteria</taxon>
        <taxon>Pseudomonadati</taxon>
        <taxon>Pseudomonadota</taxon>
        <taxon>Alphaproteobacteria</taxon>
        <taxon>Rhodospirillales</taxon>
        <taxon>Rhodospirillaceae</taxon>
        <taxon>Inquilinus</taxon>
    </lineage>
</organism>
<evidence type="ECO:0000256" key="2">
    <source>
        <dbReference type="ARBA" id="ARBA00007110"/>
    </source>
</evidence>
<dbReference type="CDD" id="cd02439">
    <property type="entry name" value="DMB-PRT_CobT"/>
    <property type="match status" value="1"/>
</dbReference>
<gene>
    <name evidence="10" type="primary">cobT</name>
    <name evidence="11" type="ORF">P409_30990</name>
</gene>
<dbReference type="Gene3D" id="3.40.50.10210">
    <property type="match status" value="1"/>
</dbReference>
<accession>A0A0A0CYE7</accession>
<dbReference type="RefSeq" id="WP_034847549.1">
    <property type="nucleotide sequence ID" value="NZ_JANX01000696.1"/>
</dbReference>
<comment type="caution">
    <text evidence="11">The sequence shown here is derived from an EMBL/GenBank/DDBJ whole genome shotgun (WGS) entry which is preliminary data.</text>
</comment>
<protein>
    <recommendedName>
        <fullName evidence="4 10">Nicotinate-nucleotide--dimethylbenzimidazole phosphoribosyltransferase</fullName>
        <shortName evidence="10">NN:DBI PRT</shortName>
        <ecNumber evidence="3 10">2.4.2.21</ecNumber>
    </recommendedName>
    <alternativeName>
        <fullName evidence="8 10">N(1)-alpha-phosphoribosyltransferase</fullName>
    </alternativeName>
</protein>
<dbReference type="EC" id="2.4.2.21" evidence="3 10"/>
<comment type="catalytic activity">
    <reaction evidence="9 10">
        <text>5,6-dimethylbenzimidazole + nicotinate beta-D-ribonucleotide = alpha-ribazole 5'-phosphate + nicotinate + H(+)</text>
        <dbReference type="Rhea" id="RHEA:11196"/>
        <dbReference type="ChEBI" id="CHEBI:15378"/>
        <dbReference type="ChEBI" id="CHEBI:15890"/>
        <dbReference type="ChEBI" id="CHEBI:32544"/>
        <dbReference type="ChEBI" id="CHEBI:57502"/>
        <dbReference type="ChEBI" id="CHEBI:57918"/>
        <dbReference type="EC" id="2.4.2.21"/>
    </reaction>
</comment>
<dbReference type="InterPro" id="IPR003200">
    <property type="entry name" value="Nict_dMeBzImd_PRibTrfase"/>
</dbReference>
<comment type="function">
    <text evidence="10">Catalyzes the synthesis of alpha-ribazole-5'-phosphate from nicotinate mononucleotide (NAMN) and 5,6-dimethylbenzimidazole (DMB).</text>
</comment>
<evidence type="ECO:0000256" key="6">
    <source>
        <dbReference type="ARBA" id="ARBA00022676"/>
    </source>
</evidence>
<dbReference type="SUPFAM" id="SSF52733">
    <property type="entry name" value="Nicotinate mononucleotide:5,6-dimethylbenzimidazole phosphoribosyltransferase (CobT)"/>
    <property type="match status" value="1"/>
</dbReference>
<dbReference type="Gene3D" id="1.10.1610.10">
    <property type="match status" value="1"/>
</dbReference>
<dbReference type="PANTHER" id="PTHR43463:SF1">
    <property type="entry name" value="NICOTINATE-NUCLEOTIDE--DIMETHYLBENZIMIDAZOLE PHOSPHORIBOSYLTRANSFERASE"/>
    <property type="match status" value="1"/>
</dbReference>
<evidence type="ECO:0000256" key="7">
    <source>
        <dbReference type="ARBA" id="ARBA00022679"/>
    </source>
</evidence>
<dbReference type="InterPro" id="IPR036087">
    <property type="entry name" value="Nict_dMeBzImd_PRibTrfase_sf"/>
</dbReference>
<keyword evidence="6 10" id="KW-0328">Glycosyltransferase</keyword>
<dbReference type="NCBIfam" id="TIGR03160">
    <property type="entry name" value="cobT_DBIPRT"/>
    <property type="match status" value="1"/>
</dbReference>
<sequence>MAQTQTPLPDTLDEIRALLRHLPGPDLEAGTAVRERDRQLTKPPGSLGRLEDLAEWMAVWQGRHPPQLRRPRVAVFAGNHGVAVAQGVSAYPVAVTAQMVKNFVAGGAAVNQLCQAADSDLRVYELDLEHPTADFTIAPAMTEAECVRAMAYGMMAVEPGIDLLCLGEMGIGNTTSGAALATALFGGEAADWVGPGTGVDAAGVRRKAEVVAKGIAAHKAAMTDPLEVLRHLGGQELAAIVGAVLAARMARIPVLLDGYTCTAAAAVLWAVDRHALDHCQVAHVSAEPGHRRLLDKLGRTALLDLGMRLGEGSGAALAIGLVRGALACHEGMATFAQAGVSDKD</sequence>
<dbReference type="OrthoDB" id="9781491at2"/>
<dbReference type="Pfam" id="PF02277">
    <property type="entry name" value="DBI_PRT"/>
    <property type="match status" value="1"/>
</dbReference>
<evidence type="ECO:0000256" key="9">
    <source>
        <dbReference type="ARBA" id="ARBA00047340"/>
    </source>
</evidence>
<dbReference type="NCBIfam" id="NF000996">
    <property type="entry name" value="PRK00105.1"/>
    <property type="match status" value="1"/>
</dbReference>
<dbReference type="GO" id="GO:0008939">
    <property type="term" value="F:nicotinate-nucleotide-dimethylbenzimidazole phosphoribosyltransferase activity"/>
    <property type="evidence" value="ECO:0007669"/>
    <property type="project" value="UniProtKB-UniRule"/>
</dbReference>
<evidence type="ECO:0000313" key="11">
    <source>
        <dbReference type="EMBL" id="KGM30784.1"/>
    </source>
</evidence>
<reference evidence="11 12" key="1">
    <citation type="submission" date="2014-01" db="EMBL/GenBank/DDBJ databases">
        <title>Genome sequence determination for a cystic fibrosis isolate, Inquilinus limosus.</title>
        <authorList>
            <person name="Pino M."/>
            <person name="Di Conza J."/>
            <person name="Gutkind G."/>
        </authorList>
    </citation>
    <scope>NUCLEOTIDE SEQUENCE [LARGE SCALE GENOMIC DNA]</scope>
    <source>
        <strain evidence="11 12">MP06</strain>
    </source>
</reference>
<dbReference type="UniPathway" id="UPA00061">
    <property type="reaction ID" value="UER00516"/>
</dbReference>
<dbReference type="GO" id="GO:0009236">
    <property type="term" value="P:cobalamin biosynthetic process"/>
    <property type="evidence" value="ECO:0007669"/>
    <property type="project" value="UniProtKB-UniRule"/>
</dbReference>
<name>A0A0A0CYE7_9PROT</name>
<evidence type="ECO:0000256" key="4">
    <source>
        <dbReference type="ARBA" id="ARBA00015486"/>
    </source>
</evidence>
<evidence type="ECO:0000256" key="8">
    <source>
        <dbReference type="ARBA" id="ARBA00030686"/>
    </source>
</evidence>